<dbReference type="EMBL" id="QVQA01000070">
    <property type="protein sequence ID" value="KAF5097246.1"/>
    <property type="molecule type" value="Genomic_DNA"/>
</dbReference>
<organism evidence="1 2">
    <name type="scientific">Geotrichum galactomycetum</name>
    <dbReference type="NCBI Taxonomy" id="27317"/>
    <lineage>
        <taxon>Eukaryota</taxon>
        <taxon>Fungi</taxon>
        <taxon>Dikarya</taxon>
        <taxon>Ascomycota</taxon>
        <taxon>Saccharomycotina</taxon>
        <taxon>Dipodascomycetes</taxon>
        <taxon>Dipodascales</taxon>
        <taxon>Dipodascaceae</taxon>
        <taxon>Geotrichum</taxon>
    </lineage>
</organism>
<sequence length="240" mass="25991">MYILGADEESSNSSSEDEDDNDGESRITMTESKKNKSRRSSISSSRIRRKSWTTPGSASRSESWQREPLEEYNPLNYQTPIVDEDGENGSVYTSAGGSGASDAEEDKSYIMEEYFDAANSPGGGATTTIATTTPTITIPAAAHASSTFAPTRNRLISVIDWLLGVDSDDSLFAYYAEAQQQQEKQQRRAQEQARALAAIPSAYGNDISPQAQEKRDEEQGLNLDVVLVLGTLSLIAGGIS</sequence>
<proteinExistence type="predicted"/>
<name>A0ACB6V473_9ASCO</name>
<comment type="caution">
    <text evidence="1">The sequence shown here is derived from an EMBL/GenBank/DDBJ whole genome shotgun (WGS) entry which is preliminary data.</text>
</comment>
<dbReference type="Proteomes" id="UP000744676">
    <property type="component" value="Unassembled WGS sequence"/>
</dbReference>
<evidence type="ECO:0000313" key="1">
    <source>
        <dbReference type="EMBL" id="KAF5097246.1"/>
    </source>
</evidence>
<reference evidence="1 2" key="1">
    <citation type="journal article" date="2020" name="Front. Microbiol.">
        <title>Phenotypic and Genetic Characterization of the Cheese Ripening Yeast Geotrichum candidum.</title>
        <authorList>
            <person name="Perkins V."/>
            <person name="Vignola S."/>
            <person name="Lessard M.H."/>
            <person name="Plante P.L."/>
            <person name="Corbeil J."/>
            <person name="Dugat-Bony E."/>
            <person name="Frenette M."/>
            <person name="Labrie S."/>
        </authorList>
    </citation>
    <scope>NUCLEOTIDE SEQUENCE [LARGE SCALE GENOMIC DNA]</scope>
    <source>
        <strain evidence="1 2">LMA-1147</strain>
    </source>
</reference>
<evidence type="ECO:0000313" key="2">
    <source>
        <dbReference type="Proteomes" id="UP000744676"/>
    </source>
</evidence>
<protein>
    <submittedName>
        <fullName evidence="1">Uncharacterized protein</fullName>
    </submittedName>
</protein>
<accession>A0ACB6V473</accession>
<gene>
    <name evidence="1" type="ORF">D0Z00_002455</name>
</gene>
<keyword evidence="2" id="KW-1185">Reference proteome</keyword>